<evidence type="ECO:0000259" key="7">
    <source>
        <dbReference type="Pfam" id="PF25597"/>
    </source>
</evidence>
<keyword evidence="1" id="KW-0645">Protease</keyword>
<evidence type="ECO:0000259" key="6">
    <source>
        <dbReference type="Pfam" id="PF22936"/>
    </source>
</evidence>
<dbReference type="Pfam" id="PF25597">
    <property type="entry name" value="SH3_retrovirus"/>
    <property type="match status" value="1"/>
</dbReference>
<evidence type="ECO:0000256" key="4">
    <source>
        <dbReference type="SAM" id="MobiDB-lite"/>
    </source>
</evidence>
<dbReference type="Pfam" id="PF22936">
    <property type="entry name" value="Pol_BBD"/>
    <property type="match status" value="1"/>
</dbReference>
<feature type="compositionally biased region" description="Polar residues" evidence="4">
    <location>
        <begin position="552"/>
        <end position="566"/>
    </location>
</feature>
<protein>
    <submittedName>
        <fullName evidence="8">Uncharacterized protein</fullName>
    </submittedName>
</protein>
<feature type="domain" description="Retrovirus-related Pol polyprotein from transposon TNT 1-94-like beta-barrel" evidence="6">
    <location>
        <begin position="262"/>
        <end position="329"/>
    </location>
</feature>
<dbReference type="GO" id="GO:0046872">
    <property type="term" value="F:metal ion binding"/>
    <property type="evidence" value="ECO:0007669"/>
    <property type="project" value="UniProtKB-KW"/>
</dbReference>
<dbReference type="PANTHER" id="PTHR42648">
    <property type="entry name" value="TRANSPOSASE, PUTATIVE-RELATED"/>
    <property type="match status" value="1"/>
</dbReference>
<dbReference type="InterPro" id="IPR012337">
    <property type="entry name" value="RNaseH-like_sf"/>
</dbReference>
<proteinExistence type="predicted"/>
<gene>
    <name evidence="8" type="ORF">FSB_LOCUS1766</name>
</gene>
<evidence type="ECO:0000256" key="2">
    <source>
        <dbReference type="ARBA" id="ARBA00022723"/>
    </source>
</evidence>
<dbReference type="GO" id="GO:0008233">
    <property type="term" value="F:peptidase activity"/>
    <property type="evidence" value="ECO:0007669"/>
    <property type="project" value="UniProtKB-KW"/>
</dbReference>
<feature type="domain" description="Reverse transcriptase Ty1/copia-type" evidence="5">
    <location>
        <begin position="580"/>
        <end position="625"/>
    </location>
</feature>
<evidence type="ECO:0000256" key="3">
    <source>
        <dbReference type="ARBA" id="ARBA00022801"/>
    </source>
</evidence>
<dbReference type="InterPro" id="IPR013103">
    <property type="entry name" value="RVT_2"/>
</dbReference>
<accession>A0A2N9EGW2</accession>
<reference evidence="8" key="1">
    <citation type="submission" date="2018-02" db="EMBL/GenBank/DDBJ databases">
        <authorList>
            <person name="Cohen D.B."/>
            <person name="Kent A.D."/>
        </authorList>
    </citation>
    <scope>NUCLEOTIDE SEQUENCE</scope>
</reference>
<feature type="region of interest" description="Disordered" evidence="4">
    <location>
        <begin position="199"/>
        <end position="248"/>
    </location>
</feature>
<dbReference type="AlphaFoldDB" id="A0A2N9EGW2"/>
<feature type="region of interest" description="Disordered" evidence="4">
    <location>
        <begin position="547"/>
        <end position="584"/>
    </location>
</feature>
<keyword evidence="2" id="KW-0479">Metal-binding</keyword>
<organism evidence="8">
    <name type="scientific">Fagus sylvatica</name>
    <name type="common">Beechnut</name>
    <dbReference type="NCBI Taxonomy" id="28930"/>
    <lineage>
        <taxon>Eukaryota</taxon>
        <taxon>Viridiplantae</taxon>
        <taxon>Streptophyta</taxon>
        <taxon>Embryophyta</taxon>
        <taxon>Tracheophyta</taxon>
        <taxon>Spermatophyta</taxon>
        <taxon>Magnoliopsida</taxon>
        <taxon>eudicotyledons</taxon>
        <taxon>Gunneridae</taxon>
        <taxon>Pentapetalae</taxon>
        <taxon>rosids</taxon>
        <taxon>fabids</taxon>
        <taxon>Fagales</taxon>
        <taxon>Fagaceae</taxon>
        <taxon>Fagus</taxon>
    </lineage>
</organism>
<dbReference type="GO" id="GO:0003676">
    <property type="term" value="F:nucleic acid binding"/>
    <property type="evidence" value="ECO:0007669"/>
    <property type="project" value="InterPro"/>
</dbReference>
<feature type="domain" description="Retroviral polymerase SH3-like" evidence="7">
    <location>
        <begin position="432"/>
        <end position="490"/>
    </location>
</feature>
<evidence type="ECO:0000259" key="5">
    <source>
        <dbReference type="Pfam" id="PF07727"/>
    </source>
</evidence>
<dbReference type="Pfam" id="PF07727">
    <property type="entry name" value="RVT_2"/>
    <property type="match status" value="1"/>
</dbReference>
<dbReference type="SUPFAM" id="SSF53098">
    <property type="entry name" value="Ribonuclease H-like"/>
    <property type="match status" value="1"/>
</dbReference>
<dbReference type="InterPro" id="IPR036397">
    <property type="entry name" value="RNaseH_sf"/>
</dbReference>
<dbReference type="InterPro" id="IPR057670">
    <property type="entry name" value="SH3_retrovirus"/>
</dbReference>
<dbReference type="Gene3D" id="3.30.420.10">
    <property type="entry name" value="Ribonuclease H-like superfamily/Ribonuclease H"/>
    <property type="match status" value="1"/>
</dbReference>
<dbReference type="InterPro" id="IPR039537">
    <property type="entry name" value="Retrotran_Ty1/copia-like"/>
</dbReference>
<dbReference type="EMBL" id="OIVN01000080">
    <property type="protein sequence ID" value="SPC73884.1"/>
    <property type="molecule type" value="Genomic_DNA"/>
</dbReference>
<feature type="compositionally biased region" description="Polar residues" evidence="4">
    <location>
        <begin position="201"/>
        <end position="248"/>
    </location>
</feature>
<dbReference type="PANTHER" id="PTHR42648:SF22">
    <property type="entry name" value="REVERSE TRANSCRIPTASE TY1_COPIA-TYPE DOMAIN-CONTAINING PROTEIN"/>
    <property type="match status" value="1"/>
</dbReference>
<dbReference type="GO" id="GO:0006508">
    <property type="term" value="P:proteolysis"/>
    <property type="evidence" value="ECO:0007669"/>
    <property type="project" value="UniProtKB-KW"/>
</dbReference>
<evidence type="ECO:0000256" key="1">
    <source>
        <dbReference type="ARBA" id="ARBA00022670"/>
    </source>
</evidence>
<evidence type="ECO:0000313" key="8">
    <source>
        <dbReference type="EMBL" id="SPC73884.1"/>
    </source>
</evidence>
<sequence length="626" mass="69673">MYITGRGKVQYLTRKKPKPVETNAAYPKWVEENAMVRSWLLNSMTSNVRAVFLHLPTAHDVWDVVSQTYFVGKDASQMFELRCRAHETRQNGSKSSVGLGSSPSVRNAFAFVRREKLRQATIMAVKIHDGSAMVLGASSPHLPMVPDMTFGNSRPPSVSPGSKISGNRKCTYCNGTNHIRETCFKLNGYPEWFVQKKETQTKGNNSGPQAHHISTGSQASIPSQVDQSAQQVSLANASTSSGNTGNFRFTESTTSVPCNKPWIIDSGASDHMTNDSKLFPPYTTTPRNIVKVANGLFTPVLGAGSIPLSSSLSLSSVLHVPNILTKKLIDLGREHGGLYYLDLKEAPVLEAGHVYQNGIAERKNRHLLEVARSLCFAMHVPKRFWGDAILTAAFLINRMPSRVLQFKTPLHTLSQHHSLPSLLNIPPKVFGCTCYIHVHQHQRGKMDTRAHKCLFVGYSATQKGYKCYHPHSGKLFVSMNVTFLEQEAYFPRGASNTSLQGEIGSKEEEKLSWDEMTIPIVSKVKITPPTPSKLPEERELRVYARRKKNQDQDALQDNQTDPTLEQDQLAASPENIEPENSTWDLVELPEGKKTVGCKWVFTVKHKADGSVERYKARLVAKGYTQT</sequence>
<dbReference type="InterPro" id="IPR054722">
    <property type="entry name" value="PolX-like_BBD"/>
</dbReference>
<name>A0A2N9EGW2_FAGSY</name>
<keyword evidence="3" id="KW-0378">Hydrolase</keyword>